<dbReference type="Pfam" id="PF02421">
    <property type="entry name" value="FeoB_N"/>
    <property type="match status" value="1"/>
</dbReference>
<feature type="transmembrane region" description="Helical" evidence="16">
    <location>
        <begin position="435"/>
        <end position="456"/>
    </location>
</feature>
<evidence type="ECO:0000256" key="9">
    <source>
        <dbReference type="ARBA" id="ARBA00023004"/>
    </source>
</evidence>
<feature type="binding site" evidence="15">
    <location>
        <position position="30"/>
    </location>
    <ligand>
        <name>Mg(2+)</name>
        <dbReference type="ChEBI" id="CHEBI:18420"/>
        <label>2</label>
    </ligand>
</feature>
<evidence type="ECO:0000256" key="16">
    <source>
        <dbReference type="RuleBase" id="RU362098"/>
    </source>
</evidence>
<dbReference type="NCBIfam" id="TIGR00437">
    <property type="entry name" value="feoB"/>
    <property type="match status" value="1"/>
</dbReference>
<feature type="transmembrane region" description="Helical" evidence="16">
    <location>
        <begin position="462"/>
        <end position="482"/>
    </location>
</feature>
<feature type="binding site" evidence="15">
    <location>
        <position position="29"/>
    </location>
    <ligand>
        <name>Mg(2+)</name>
        <dbReference type="ChEBI" id="CHEBI:18420"/>
        <label>2</label>
    </ligand>
</feature>
<keyword evidence="5 16" id="KW-0410">Iron transport</keyword>
<dbReference type="InterPro" id="IPR011640">
    <property type="entry name" value="Fe2_transport_prot_B_C"/>
</dbReference>
<dbReference type="Gene3D" id="3.40.50.300">
    <property type="entry name" value="P-loop containing nucleotide triphosphate hydrolases"/>
    <property type="match status" value="1"/>
</dbReference>
<dbReference type="InterPro" id="IPR030389">
    <property type="entry name" value="G_FEOB_dom"/>
</dbReference>
<proteinExistence type="inferred from homology"/>
<feature type="transmembrane region" description="Helical" evidence="16">
    <location>
        <begin position="327"/>
        <end position="349"/>
    </location>
</feature>
<accession>F0SV77</accession>
<evidence type="ECO:0000259" key="17">
    <source>
        <dbReference type="PROSITE" id="PS51711"/>
    </source>
</evidence>
<feature type="domain" description="FeoB-type G" evidence="17">
    <location>
        <begin position="11"/>
        <end position="173"/>
    </location>
</feature>
<feature type="transmembrane region" description="Helical" evidence="16">
    <location>
        <begin position="356"/>
        <end position="376"/>
    </location>
</feature>
<feature type="transmembrane region" description="Helical" evidence="16">
    <location>
        <begin position="662"/>
        <end position="681"/>
    </location>
</feature>
<evidence type="ECO:0000256" key="14">
    <source>
        <dbReference type="PIRSR" id="PIRSR603373-1"/>
    </source>
</evidence>
<keyword evidence="3 16" id="KW-0813">Transport</keyword>
<dbReference type="Gene3D" id="1.10.287.1770">
    <property type="match status" value="1"/>
</dbReference>
<evidence type="ECO:0000313" key="18">
    <source>
        <dbReference type="EMBL" id="ADY55577.1"/>
    </source>
</evidence>
<keyword evidence="15" id="KW-0460">Magnesium</keyword>
<feature type="transmembrane region" description="Helical" evidence="16">
    <location>
        <begin position="521"/>
        <end position="539"/>
    </location>
</feature>
<evidence type="ECO:0000256" key="13">
    <source>
        <dbReference type="NCBIfam" id="TIGR00437"/>
    </source>
</evidence>
<comment type="subcellular location">
    <subcellularLocation>
        <location evidence="2 16">Cell membrane</location>
        <topology evidence="2 16">Multi-pass membrane protein</topology>
    </subcellularLocation>
</comment>
<dbReference type="NCBIfam" id="TIGR00231">
    <property type="entry name" value="small_GTP"/>
    <property type="match status" value="1"/>
</dbReference>
<keyword evidence="11 14" id="KW-0342">GTP-binding</keyword>
<evidence type="ECO:0000256" key="1">
    <source>
        <dbReference type="ARBA" id="ARBA00003926"/>
    </source>
</evidence>
<dbReference type="InterPro" id="IPR050860">
    <property type="entry name" value="FeoB_GTPase"/>
</dbReference>
<protein>
    <recommendedName>
        <fullName evidence="13 16">Ferrous iron transport protein B</fullName>
    </recommendedName>
</protein>
<evidence type="ECO:0000256" key="11">
    <source>
        <dbReference type="ARBA" id="ARBA00023134"/>
    </source>
</evidence>
<evidence type="ECO:0000256" key="3">
    <source>
        <dbReference type="ARBA" id="ARBA00022448"/>
    </source>
</evidence>
<evidence type="ECO:0000256" key="4">
    <source>
        <dbReference type="ARBA" id="ARBA00022475"/>
    </source>
</evidence>
<feature type="binding site" evidence="15">
    <location>
        <position position="33"/>
    </location>
    <ligand>
        <name>Mg(2+)</name>
        <dbReference type="ChEBI" id="CHEBI:18420"/>
        <label>2</label>
    </ligand>
</feature>
<gene>
    <name evidence="18" type="ordered locus">Sgly_1263</name>
</gene>
<evidence type="ECO:0000256" key="12">
    <source>
        <dbReference type="ARBA" id="ARBA00023136"/>
    </source>
</evidence>
<keyword evidence="10" id="KW-0406">Ion transport</keyword>
<keyword evidence="8 16" id="KW-1133">Transmembrane helix</keyword>
<dbReference type="GO" id="GO:0005525">
    <property type="term" value="F:GTP binding"/>
    <property type="evidence" value="ECO:0007669"/>
    <property type="project" value="UniProtKB-KW"/>
</dbReference>
<keyword evidence="15" id="KW-0479">Metal-binding</keyword>
<dbReference type="SUPFAM" id="SSF52540">
    <property type="entry name" value="P-loop containing nucleoside triphosphate hydrolases"/>
    <property type="match status" value="1"/>
</dbReference>
<dbReference type="GO" id="GO:0015093">
    <property type="term" value="F:ferrous iron transmembrane transporter activity"/>
    <property type="evidence" value="ECO:0007669"/>
    <property type="project" value="UniProtKB-UniRule"/>
</dbReference>
<reference evidence="18 19" key="1">
    <citation type="journal article" date="2011" name="Stand. Genomic Sci.">
        <title>Complete genome sequence of Syntrophobotulus glycolicus type strain (FlGlyR).</title>
        <authorList>
            <person name="Han C."/>
            <person name="Mwirichia R."/>
            <person name="Chertkov O."/>
            <person name="Held B."/>
            <person name="Lapidus A."/>
            <person name="Nolan M."/>
            <person name="Lucas S."/>
            <person name="Hammon N."/>
            <person name="Deshpande S."/>
            <person name="Cheng J.F."/>
            <person name="Tapia R."/>
            <person name="Goodwin L."/>
            <person name="Pitluck S."/>
            <person name="Huntemann M."/>
            <person name="Liolios K."/>
            <person name="Ivanova N."/>
            <person name="Pagani I."/>
            <person name="Mavromatis K."/>
            <person name="Ovchinikova G."/>
            <person name="Pati A."/>
            <person name="Chen A."/>
            <person name="Palaniappan K."/>
            <person name="Land M."/>
            <person name="Hauser L."/>
            <person name="Brambilla E.M."/>
            <person name="Rohde M."/>
            <person name="Spring S."/>
            <person name="Sikorski J."/>
            <person name="Goker M."/>
            <person name="Woyke T."/>
            <person name="Bristow J."/>
            <person name="Eisen J.A."/>
            <person name="Markowitz V."/>
            <person name="Hugenholtz P."/>
            <person name="Kyrpides N.C."/>
            <person name="Klenk H.P."/>
            <person name="Detter J.C."/>
        </authorList>
    </citation>
    <scope>NUCLEOTIDE SEQUENCE [LARGE SCALE GENOMIC DNA]</scope>
    <source>
        <strain evidence="19">DSM 8271 / FlGlyR</strain>
    </source>
</reference>
<feature type="binding site" evidence="14">
    <location>
        <begin position="43"/>
        <end position="47"/>
    </location>
    <ligand>
        <name>GTP</name>
        <dbReference type="ChEBI" id="CHEBI:37565"/>
        <label>1</label>
    </ligand>
</feature>
<keyword evidence="19" id="KW-1185">Reference proteome</keyword>
<feature type="binding site" evidence="14">
    <location>
        <begin position="64"/>
        <end position="67"/>
    </location>
    <ligand>
        <name>GTP</name>
        <dbReference type="ChEBI" id="CHEBI:37565"/>
        <label>1</label>
    </ligand>
</feature>
<dbReference type="KEGG" id="sgy:Sgly_1263"/>
<evidence type="ECO:0000256" key="6">
    <source>
        <dbReference type="ARBA" id="ARBA00022692"/>
    </source>
</evidence>
<dbReference type="AlphaFoldDB" id="F0SV77"/>
<dbReference type="InterPro" id="IPR003373">
    <property type="entry name" value="Fe2_transport_prot-B"/>
</dbReference>
<keyword evidence="9 16" id="KW-0408">Iron</keyword>
<dbReference type="PANTHER" id="PTHR43185:SF1">
    <property type="entry name" value="FE(2+) TRANSPORTER FEOB"/>
    <property type="match status" value="1"/>
</dbReference>
<dbReference type="HOGENOM" id="CLU_013350_3_0_9"/>
<sequence>MSTAVATANRPLSIGLLGQPNTGKSTLFNALTGSRQHVGNWPGKTVEKKEGTLLQDGQKYKLVDLPGTYSLSANSDEEVITREYIASDDLDIVVAMIDASQLERSLFLLADYAGIDRPVAVLLNMMDVAREQGKSIDSAKLSALLGVPVFPVVASKKQGLEPLYALLKNAEFQHCFLRAEPLFKEYQAIFGDTFSVLEGLLDGVRFGVQTPRWIAAKLLENDARIKEMVREAVDSAAWHSIEQILAGVQDGLLTTADCKFRWINRLVVESAYTPSDHLKLNWFEHLATSPIAGKILALAVILGGLIAAREAGYVLMGLFSGYCIDPILGFVENVFGVIGIPAGFTTFFCETVLNGFIFAIMMALYIMCNALVFGLLEEVGYMARISYAFDNVMQRLGMQGKSVMPMLISFGCTMGGITGARVIDSWKQRTLTIASSWVVPCAATWGVLGLMSSLFFPRHANLIITALFLTSILHLFVTSKLFGRSLNIQKEQNGLIMELPPYHKPSWRSLSHFTLMRGRDVLLKALKVVIAIQIIFWLLSYSPDGIIANSIIYRIGTAIEPFTMIFGLNWQLFMSFVASAMGKEAAIGVIGSLFGSAGAAGNLFGLSFGGGEGGDFGAAILLGATAPQALAFMFAFYFNIPCFMAIATTVTETHSAKWTARIALYYVLAALLLSGVVYHISKLFF</sequence>
<name>F0SV77_SYNGF</name>
<evidence type="ECO:0000256" key="10">
    <source>
        <dbReference type="ARBA" id="ARBA00023065"/>
    </source>
</evidence>
<feature type="binding site" evidence="14">
    <location>
        <begin position="18"/>
        <end position="25"/>
    </location>
    <ligand>
        <name>GTP</name>
        <dbReference type="ChEBI" id="CHEBI:37565"/>
        <label>1</label>
    </ligand>
</feature>
<dbReference type="Pfam" id="PF07670">
    <property type="entry name" value="Gate"/>
    <property type="match status" value="2"/>
</dbReference>
<dbReference type="CDD" id="cd01879">
    <property type="entry name" value="FeoB"/>
    <property type="match status" value="1"/>
</dbReference>
<dbReference type="GO" id="GO:0005886">
    <property type="term" value="C:plasma membrane"/>
    <property type="evidence" value="ECO:0007669"/>
    <property type="project" value="UniProtKB-SubCell"/>
</dbReference>
<keyword evidence="12 16" id="KW-0472">Membrane</keyword>
<evidence type="ECO:0000256" key="7">
    <source>
        <dbReference type="ARBA" id="ARBA00022741"/>
    </source>
</evidence>
<dbReference type="InterPro" id="IPR011642">
    <property type="entry name" value="Gate_dom"/>
</dbReference>
<dbReference type="OrthoDB" id="9809127at2"/>
<dbReference type="PROSITE" id="PS51711">
    <property type="entry name" value="G_FEOB"/>
    <property type="match status" value="1"/>
</dbReference>
<dbReference type="InterPro" id="IPR005225">
    <property type="entry name" value="Small_GTP-bd"/>
</dbReference>
<dbReference type="PRINTS" id="PR00326">
    <property type="entry name" value="GTP1OBG"/>
</dbReference>
<feature type="transmembrane region" description="Helical" evidence="16">
    <location>
        <begin position="295"/>
        <end position="315"/>
    </location>
</feature>
<dbReference type="Pfam" id="PF07664">
    <property type="entry name" value="FeoB_C"/>
    <property type="match status" value="1"/>
</dbReference>
<dbReference type="InterPro" id="IPR006073">
    <property type="entry name" value="GTP-bd"/>
</dbReference>
<reference evidence="19" key="2">
    <citation type="submission" date="2011-02" db="EMBL/GenBank/DDBJ databases">
        <title>The complete genome of Syntrophobotulus glycolicus DSM 8271.</title>
        <authorList>
            <person name="Lucas S."/>
            <person name="Copeland A."/>
            <person name="Lapidus A."/>
            <person name="Bruce D."/>
            <person name="Goodwin L."/>
            <person name="Pitluck S."/>
            <person name="Kyrpides N."/>
            <person name="Mavromatis K."/>
            <person name="Pagani I."/>
            <person name="Ivanova N."/>
            <person name="Mikhailova N."/>
            <person name="Chertkov O."/>
            <person name="Held B."/>
            <person name="Detter J.C."/>
            <person name="Tapia R."/>
            <person name="Han C."/>
            <person name="Land M."/>
            <person name="Hauser L."/>
            <person name="Markowitz V."/>
            <person name="Cheng J.-F."/>
            <person name="Hugenholtz P."/>
            <person name="Woyke T."/>
            <person name="Wu D."/>
            <person name="Spring S."/>
            <person name="Schroeder M."/>
            <person name="Brambilla E."/>
            <person name="Klenk H.-P."/>
            <person name="Eisen J.A."/>
        </authorList>
    </citation>
    <scope>NUCLEOTIDE SEQUENCE [LARGE SCALE GENOMIC DNA]</scope>
    <source>
        <strain evidence="19">DSM 8271 / FlGlyR</strain>
    </source>
</reference>
<feature type="transmembrane region" description="Helical" evidence="16">
    <location>
        <begin position="629"/>
        <end position="650"/>
    </location>
</feature>
<dbReference type="Proteomes" id="UP000007488">
    <property type="component" value="Chromosome"/>
</dbReference>
<dbReference type="PANTHER" id="PTHR43185">
    <property type="entry name" value="FERROUS IRON TRANSPORT PROTEIN B"/>
    <property type="match status" value="1"/>
</dbReference>
<dbReference type="STRING" id="645991.Sgly_1263"/>
<feature type="transmembrane region" description="Helical" evidence="16">
    <location>
        <begin position="585"/>
        <end position="609"/>
    </location>
</feature>
<dbReference type="GO" id="GO:0046872">
    <property type="term" value="F:metal ion binding"/>
    <property type="evidence" value="ECO:0007669"/>
    <property type="project" value="UniProtKB-KW"/>
</dbReference>
<evidence type="ECO:0000256" key="15">
    <source>
        <dbReference type="PIRSR" id="PIRSR603373-2"/>
    </source>
</evidence>
<dbReference type="EMBL" id="CP002547">
    <property type="protein sequence ID" value="ADY55577.1"/>
    <property type="molecule type" value="Genomic_DNA"/>
</dbReference>
<feature type="transmembrane region" description="Helical" evidence="16">
    <location>
        <begin position="403"/>
        <end position="423"/>
    </location>
</feature>
<dbReference type="RefSeq" id="WP_013624447.1">
    <property type="nucleotide sequence ID" value="NC_015172.1"/>
</dbReference>
<feature type="transmembrane region" description="Helical" evidence="16">
    <location>
        <begin position="551"/>
        <end position="573"/>
    </location>
</feature>
<dbReference type="InterPro" id="IPR027417">
    <property type="entry name" value="P-loop_NTPase"/>
</dbReference>
<evidence type="ECO:0000256" key="8">
    <source>
        <dbReference type="ARBA" id="ARBA00022989"/>
    </source>
</evidence>
<keyword evidence="7 14" id="KW-0547">Nucleotide-binding</keyword>
<evidence type="ECO:0000256" key="5">
    <source>
        <dbReference type="ARBA" id="ARBA00022496"/>
    </source>
</evidence>
<keyword evidence="6 16" id="KW-0812">Transmembrane</keyword>
<dbReference type="eggNOG" id="COG0370">
    <property type="taxonomic scope" value="Bacteria"/>
</dbReference>
<organism evidence="18 19">
    <name type="scientific">Syntrophobotulus glycolicus (strain DSM 8271 / FlGlyR)</name>
    <dbReference type="NCBI Taxonomy" id="645991"/>
    <lineage>
        <taxon>Bacteria</taxon>
        <taxon>Bacillati</taxon>
        <taxon>Bacillota</taxon>
        <taxon>Clostridia</taxon>
        <taxon>Eubacteriales</taxon>
        <taxon>Desulfitobacteriaceae</taxon>
        <taxon>Syntrophobotulus</taxon>
    </lineage>
</organism>
<evidence type="ECO:0000256" key="2">
    <source>
        <dbReference type="ARBA" id="ARBA00004651"/>
    </source>
</evidence>
<feature type="binding site" evidence="14">
    <location>
        <begin position="124"/>
        <end position="127"/>
    </location>
    <ligand>
        <name>GTP</name>
        <dbReference type="ChEBI" id="CHEBI:37565"/>
        <label>1</label>
    </ligand>
</feature>
<evidence type="ECO:0000313" key="19">
    <source>
        <dbReference type="Proteomes" id="UP000007488"/>
    </source>
</evidence>
<feature type="binding site" evidence="15">
    <location>
        <position position="32"/>
    </location>
    <ligand>
        <name>Mg(2+)</name>
        <dbReference type="ChEBI" id="CHEBI:18420"/>
        <label>2</label>
    </ligand>
</feature>
<keyword evidence="4" id="KW-1003">Cell membrane</keyword>
<comment type="function">
    <text evidence="1 16">Probable transporter of a GTP-driven Fe(2+) uptake system.</text>
</comment>
<comment type="similarity">
    <text evidence="16">Belongs to the TRAFAC class TrmE-Era-EngA-EngB-Septin-like GTPase superfamily. FeoB GTPase (TC 9.A.8) family.</text>
</comment>